<organism evidence="3 4">
    <name type="scientific">Lophiostoma macrostomum CBS 122681</name>
    <dbReference type="NCBI Taxonomy" id="1314788"/>
    <lineage>
        <taxon>Eukaryota</taxon>
        <taxon>Fungi</taxon>
        <taxon>Dikarya</taxon>
        <taxon>Ascomycota</taxon>
        <taxon>Pezizomycotina</taxon>
        <taxon>Dothideomycetes</taxon>
        <taxon>Pleosporomycetidae</taxon>
        <taxon>Pleosporales</taxon>
        <taxon>Lophiostomataceae</taxon>
        <taxon>Lophiostoma</taxon>
    </lineage>
</organism>
<dbReference type="PANTHER" id="PTHR10335:SF23">
    <property type="entry name" value="OB FOLD-CONTAINING PROTEIN, NUCLEIC ACID BINDING"/>
    <property type="match status" value="1"/>
</dbReference>
<dbReference type="GO" id="GO:0032040">
    <property type="term" value="C:small-subunit processome"/>
    <property type="evidence" value="ECO:0007669"/>
    <property type="project" value="TreeGrafter"/>
</dbReference>
<evidence type="ECO:0000256" key="1">
    <source>
        <dbReference type="SAM" id="MobiDB-lite"/>
    </source>
</evidence>
<feature type="compositionally biased region" description="Gly residues" evidence="1">
    <location>
        <begin position="489"/>
        <end position="500"/>
    </location>
</feature>
<dbReference type="GO" id="GO:0008649">
    <property type="term" value="F:rRNA methyltransferase activity"/>
    <property type="evidence" value="ECO:0007669"/>
    <property type="project" value="TreeGrafter"/>
</dbReference>
<dbReference type="GO" id="GO:0000494">
    <property type="term" value="P:box C/D sno(s)RNA 3'-end processing"/>
    <property type="evidence" value="ECO:0007669"/>
    <property type="project" value="TreeGrafter"/>
</dbReference>
<evidence type="ECO:0000313" key="3">
    <source>
        <dbReference type="EMBL" id="KAF2660714.1"/>
    </source>
</evidence>
<reference evidence="3" key="1">
    <citation type="journal article" date="2020" name="Stud. Mycol.">
        <title>101 Dothideomycetes genomes: a test case for predicting lifestyles and emergence of pathogens.</title>
        <authorList>
            <person name="Haridas S."/>
            <person name="Albert R."/>
            <person name="Binder M."/>
            <person name="Bloem J."/>
            <person name="Labutti K."/>
            <person name="Salamov A."/>
            <person name="Andreopoulos B."/>
            <person name="Baker S."/>
            <person name="Barry K."/>
            <person name="Bills G."/>
            <person name="Bluhm B."/>
            <person name="Cannon C."/>
            <person name="Castanera R."/>
            <person name="Culley D."/>
            <person name="Daum C."/>
            <person name="Ezra D."/>
            <person name="Gonzalez J."/>
            <person name="Henrissat B."/>
            <person name="Kuo A."/>
            <person name="Liang C."/>
            <person name="Lipzen A."/>
            <person name="Lutzoni F."/>
            <person name="Magnuson J."/>
            <person name="Mondo S."/>
            <person name="Nolan M."/>
            <person name="Ohm R."/>
            <person name="Pangilinan J."/>
            <person name="Park H.-J."/>
            <person name="Ramirez L."/>
            <person name="Alfaro M."/>
            <person name="Sun H."/>
            <person name="Tritt A."/>
            <person name="Yoshinaga Y."/>
            <person name="Zwiers L.-H."/>
            <person name="Turgeon B."/>
            <person name="Goodwin S."/>
            <person name="Spatafora J."/>
            <person name="Crous P."/>
            <person name="Grigoriev I."/>
        </authorList>
    </citation>
    <scope>NUCLEOTIDE SEQUENCE</scope>
    <source>
        <strain evidence="3">CBS 122681</strain>
    </source>
</reference>
<evidence type="ECO:0000259" key="2">
    <source>
        <dbReference type="Pfam" id="PF10307"/>
    </source>
</evidence>
<feature type="region of interest" description="Disordered" evidence="1">
    <location>
        <begin position="429"/>
        <end position="538"/>
    </location>
</feature>
<keyword evidence="4" id="KW-1185">Reference proteome</keyword>
<dbReference type="GO" id="GO:0003723">
    <property type="term" value="F:RNA binding"/>
    <property type="evidence" value="ECO:0007669"/>
    <property type="project" value="TreeGrafter"/>
</dbReference>
<dbReference type="Pfam" id="PF10307">
    <property type="entry name" value="HAD_SAK_1"/>
    <property type="match status" value="1"/>
</dbReference>
<dbReference type="AlphaFoldDB" id="A0A6A6TQ48"/>
<dbReference type="Proteomes" id="UP000799324">
    <property type="component" value="Unassembled WGS sequence"/>
</dbReference>
<feature type="domain" description="Swiss Army Knife RNA repair protein HAD" evidence="2">
    <location>
        <begin position="57"/>
        <end position="263"/>
    </location>
</feature>
<dbReference type="OrthoDB" id="5596992at2759"/>
<protein>
    <recommendedName>
        <fullName evidence="2">Swiss Army Knife RNA repair protein HAD domain-containing protein</fullName>
    </recommendedName>
</protein>
<evidence type="ECO:0000313" key="4">
    <source>
        <dbReference type="Proteomes" id="UP000799324"/>
    </source>
</evidence>
<dbReference type="GO" id="GO:1990259">
    <property type="term" value="F:histone H2AQ104 methyltransferase activity"/>
    <property type="evidence" value="ECO:0007669"/>
    <property type="project" value="TreeGrafter"/>
</dbReference>
<gene>
    <name evidence="3" type="ORF">K491DRAFT_701530</name>
</gene>
<sequence length="538" mass="60104">MFAATSTQPTNGGPNGTQAHHTVTALKRWSCDDKHLPQAQEIKSIHVYDFDNTLFASPLPNKQVWNPPSIGHLLGKDQFLGGGWWHDSNILASTGEGADKEEAKGWAGWWNEQIVALVELSMQQKDALNVLLTGRSESGFADLVKRMVRSRKLDFHMVCLKPEVSPTNQKFKSTMEFKQVLLKDIVYTYKDAEEIRIYEDRVKHTKGFRDFFFQFNKDLMDNKLPTARKSITAEVIQVPENATSLDPVREIAEVQRMCNAHNAQVLAGNAPPNVPPYQIKKTVFYTGYMIGREVTDKLVSLVKLPAGMPDGDIRYLANSILITPKPCPPSILEKVGGMGAKVMWKVTGVSCFENKLWAARVEPIPKTAKYYSENPIPTIVLAIRKGGRPADATRITNWHPVSEEQSFMFGSVVGEKKLLRIEEEHANESEWESYFPNKSNAKRSRDEEQDTNPGHAKEPRTRANGSSNYRGGRRDRGRGGHHNSTFGARGRGGGGYGGRGNNHRGRGRGGSSSQYRSLDDVGDQRYGQPSHDGPDSYY</sequence>
<dbReference type="GO" id="GO:0031428">
    <property type="term" value="C:box C/D methylation guide snoRNP complex"/>
    <property type="evidence" value="ECO:0007669"/>
    <property type="project" value="TreeGrafter"/>
</dbReference>
<proteinExistence type="predicted"/>
<dbReference type="EMBL" id="MU004298">
    <property type="protein sequence ID" value="KAF2660714.1"/>
    <property type="molecule type" value="Genomic_DNA"/>
</dbReference>
<dbReference type="PANTHER" id="PTHR10335">
    <property type="entry name" value="RRNA 2-O-METHYLTRANSFERASE FIBRILLARIN"/>
    <property type="match status" value="1"/>
</dbReference>
<accession>A0A6A6TQ48</accession>
<dbReference type="InterPro" id="IPR018812">
    <property type="entry name" value="SAK_HAD"/>
</dbReference>
<name>A0A6A6TQ48_9PLEO</name>